<dbReference type="InParanoid" id="A0A2P6N1F1"/>
<accession>A0A2P6N1F1</accession>
<dbReference type="Proteomes" id="UP000241769">
    <property type="component" value="Unassembled WGS sequence"/>
</dbReference>
<feature type="compositionally biased region" description="Low complexity" evidence="1">
    <location>
        <begin position="73"/>
        <end position="100"/>
    </location>
</feature>
<evidence type="ECO:0000313" key="2">
    <source>
        <dbReference type="EMBL" id="PRP77753.1"/>
    </source>
</evidence>
<keyword evidence="3" id="KW-1185">Reference proteome</keyword>
<feature type="compositionally biased region" description="Basic and acidic residues" evidence="1">
    <location>
        <begin position="1"/>
        <end position="10"/>
    </location>
</feature>
<proteinExistence type="predicted"/>
<protein>
    <submittedName>
        <fullName evidence="2">Uncharacterized protein</fullName>
    </submittedName>
</protein>
<reference evidence="2 3" key="1">
    <citation type="journal article" date="2018" name="Genome Biol. Evol.">
        <title>Multiple Roots of Fruiting Body Formation in Amoebozoa.</title>
        <authorList>
            <person name="Hillmann F."/>
            <person name="Forbes G."/>
            <person name="Novohradska S."/>
            <person name="Ferling I."/>
            <person name="Riege K."/>
            <person name="Groth M."/>
            <person name="Westermann M."/>
            <person name="Marz M."/>
            <person name="Spaller T."/>
            <person name="Winckler T."/>
            <person name="Schaap P."/>
            <person name="Glockner G."/>
        </authorList>
    </citation>
    <scope>NUCLEOTIDE SEQUENCE [LARGE SCALE GENOMIC DNA]</scope>
    <source>
        <strain evidence="2 3">Jena</strain>
    </source>
</reference>
<feature type="compositionally biased region" description="Polar residues" evidence="1">
    <location>
        <begin position="11"/>
        <end position="34"/>
    </location>
</feature>
<name>A0A2P6N1F1_9EUKA</name>
<feature type="region of interest" description="Disordered" evidence="1">
    <location>
        <begin position="1"/>
        <end position="42"/>
    </location>
</feature>
<dbReference type="OrthoDB" id="5415522at2759"/>
<feature type="compositionally biased region" description="Polar residues" evidence="1">
    <location>
        <begin position="101"/>
        <end position="114"/>
    </location>
</feature>
<dbReference type="STRING" id="1890364.A0A2P6N1F1"/>
<dbReference type="EMBL" id="MDYQ01000255">
    <property type="protein sequence ID" value="PRP77753.1"/>
    <property type="molecule type" value="Genomic_DNA"/>
</dbReference>
<evidence type="ECO:0000256" key="1">
    <source>
        <dbReference type="SAM" id="MobiDB-lite"/>
    </source>
</evidence>
<organism evidence="2 3">
    <name type="scientific">Planoprotostelium fungivorum</name>
    <dbReference type="NCBI Taxonomy" id="1890364"/>
    <lineage>
        <taxon>Eukaryota</taxon>
        <taxon>Amoebozoa</taxon>
        <taxon>Evosea</taxon>
        <taxon>Variosea</taxon>
        <taxon>Cavosteliida</taxon>
        <taxon>Cavosteliaceae</taxon>
        <taxon>Planoprotostelium</taxon>
    </lineage>
</organism>
<dbReference type="AlphaFoldDB" id="A0A2P6N1F1"/>
<evidence type="ECO:0000313" key="3">
    <source>
        <dbReference type="Proteomes" id="UP000241769"/>
    </source>
</evidence>
<comment type="caution">
    <text evidence="2">The sequence shown here is derived from an EMBL/GenBank/DDBJ whole genome shotgun (WGS) entry which is preliminary data.</text>
</comment>
<sequence>MEADVNRDVESTTNGLNLAKQTSPSTQVSMSGRNYSYKGHGTNSQVSNCFGSQHSKMQGNHYCSRDYGSGAKNNNSYHYSNNDGSYYYSNANGSTYYNNGQGESAYNPSSNSRR</sequence>
<feature type="region of interest" description="Disordered" evidence="1">
    <location>
        <begin position="64"/>
        <end position="114"/>
    </location>
</feature>
<gene>
    <name evidence="2" type="ORF">PROFUN_14114</name>
</gene>